<evidence type="ECO:0000313" key="7">
    <source>
        <dbReference type="EMBL" id="CAI9264533.1"/>
    </source>
</evidence>
<evidence type="ECO:0000256" key="4">
    <source>
        <dbReference type="PROSITE-ProRule" id="PRU00325"/>
    </source>
</evidence>
<evidence type="ECO:0000256" key="3">
    <source>
        <dbReference type="ARBA" id="ARBA00022833"/>
    </source>
</evidence>
<dbReference type="GO" id="GO:0008270">
    <property type="term" value="F:zinc ion binding"/>
    <property type="evidence" value="ECO:0007669"/>
    <property type="project" value="UniProtKB-KW"/>
</dbReference>
<dbReference type="Pfam" id="PF04434">
    <property type="entry name" value="SWIM"/>
    <property type="match status" value="1"/>
</dbReference>
<dbReference type="SMART" id="SM00575">
    <property type="entry name" value="ZnF_PMZ"/>
    <property type="match status" value="1"/>
</dbReference>
<keyword evidence="1" id="KW-0479">Metal-binding</keyword>
<dbReference type="PROSITE" id="PS50966">
    <property type="entry name" value="ZF_SWIM"/>
    <property type="match status" value="1"/>
</dbReference>
<evidence type="ECO:0000313" key="8">
    <source>
        <dbReference type="Proteomes" id="UP001177003"/>
    </source>
</evidence>
<keyword evidence="2 4" id="KW-0863">Zinc-finger</keyword>
<dbReference type="PANTHER" id="PTHR31973">
    <property type="entry name" value="POLYPROTEIN, PUTATIVE-RELATED"/>
    <property type="match status" value="1"/>
</dbReference>
<evidence type="ECO:0000259" key="6">
    <source>
        <dbReference type="PROSITE" id="PS50966"/>
    </source>
</evidence>
<dbReference type="PANTHER" id="PTHR31973:SF189">
    <property type="entry name" value="TRANSPOSASE, MUDR, PLANT, MULE TRANSPOSASE DOMAIN PROTEIN-RELATED"/>
    <property type="match status" value="1"/>
</dbReference>
<dbReference type="Proteomes" id="UP001177003">
    <property type="component" value="Chromosome 0"/>
</dbReference>
<evidence type="ECO:0000256" key="5">
    <source>
        <dbReference type="SAM" id="MobiDB-lite"/>
    </source>
</evidence>
<sequence length="206" mass="23644">MNSIRKIDHLAFEHLMEREPKSWCMAFFEVDRACVTYENSISESFNSVIDLAKKRPLLTMLEDIRIYAMERMYKMLLEGQSWAFGIQKYEVRIGNDGYVVDLTSNTCGCRSWQVPGIPCVHVVATISCLNRNAEDYVAAWFHTSIFLTCYNHTINPLNGSSMWPEVSYMKPFPPQKRRLPGRQPLKGKGINLQGKARGKEGILSQK</sequence>
<dbReference type="AlphaFoldDB" id="A0AA35V975"/>
<gene>
    <name evidence="7" type="ORF">LSALG_LOCUS5180</name>
</gene>
<keyword evidence="3" id="KW-0862">Zinc</keyword>
<accession>A0AA35V975</accession>
<dbReference type="InterPro" id="IPR007527">
    <property type="entry name" value="Znf_SWIM"/>
</dbReference>
<evidence type="ECO:0000256" key="2">
    <source>
        <dbReference type="ARBA" id="ARBA00022771"/>
    </source>
</evidence>
<name>A0AA35V975_LACSI</name>
<organism evidence="7 8">
    <name type="scientific">Lactuca saligna</name>
    <name type="common">Willowleaf lettuce</name>
    <dbReference type="NCBI Taxonomy" id="75948"/>
    <lineage>
        <taxon>Eukaryota</taxon>
        <taxon>Viridiplantae</taxon>
        <taxon>Streptophyta</taxon>
        <taxon>Embryophyta</taxon>
        <taxon>Tracheophyta</taxon>
        <taxon>Spermatophyta</taxon>
        <taxon>Magnoliopsida</taxon>
        <taxon>eudicotyledons</taxon>
        <taxon>Gunneridae</taxon>
        <taxon>Pentapetalae</taxon>
        <taxon>asterids</taxon>
        <taxon>campanulids</taxon>
        <taxon>Asterales</taxon>
        <taxon>Asteraceae</taxon>
        <taxon>Cichorioideae</taxon>
        <taxon>Cichorieae</taxon>
        <taxon>Lactucinae</taxon>
        <taxon>Lactuca</taxon>
    </lineage>
</organism>
<dbReference type="EMBL" id="OX465086">
    <property type="protein sequence ID" value="CAI9264533.1"/>
    <property type="molecule type" value="Genomic_DNA"/>
</dbReference>
<feature type="region of interest" description="Disordered" evidence="5">
    <location>
        <begin position="177"/>
        <end position="206"/>
    </location>
</feature>
<proteinExistence type="predicted"/>
<dbReference type="InterPro" id="IPR006564">
    <property type="entry name" value="Znf_PMZ"/>
</dbReference>
<evidence type="ECO:0000256" key="1">
    <source>
        <dbReference type="ARBA" id="ARBA00022723"/>
    </source>
</evidence>
<reference evidence="7" key="1">
    <citation type="submission" date="2023-04" db="EMBL/GenBank/DDBJ databases">
        <authorList>
            <person name="Vijverberg K."/>
            <person name="Xiong W."/>
            <person name="Schranz E."/>
        </authorList>
    </citation>
    <scope>NUCLEOTIDE SEQUENCE</scope>
</reference>
<protein>
    <recommendedName>
        <fullName evidence="6">SWIM-type domain-containing protein</fullName>
    </recommendedName>
</protein>
<feature type="domain" description="SWIM-type" evidence="6">
    <location>
        <begin position="89"/>
        <end position="130"/>
    </location>
</feature>
<keyword evidence="8" id="KW-1185">Reference proteome</keyword>